<evidence type="ECO:0000256" key="1">
    <source>
        <dbReference type="SAM" id="Phobius"/>
    </source>
</evidence>
<keyword evidence="1" id="KW-0472">Membrane</keyword>
<dbReference type="Gene3D" id="3.40.50.300">
    <property type="entry name" value="P-loop containing nucleotide triphosphate hydrolases"/>
    <property type="match status" value="1"/>
</dbReference>
<dbReference type="EMBL" id="BDQK01000001">
    <property type="protein sequence ID" value="GBF79002.1"/>
    <property type="molecule type" value="Genomic_DNA"/>
</dbReference>
<dbReference type="GO" id="GO:0004674">
    <property type="term" value="F:protein serine/threonine kinase activity"/>
    <property type="evidence" value="ECO:0007669"/>
    <property type="project" value="UniProtKB-KW"/>
</dbReference>
<protein>
    <submittedName>
        <fullName evidence="2">Serine/threonine protein kinase</fullName>
    </submittedName>
</protein>
<proteinExistence type="predicted"/>
<evidence type="ECO:0000313" key="3">
    <source>
        <dbReference type="Proteomes" id="UP000287247"/>
    </source>
</evidence>
<comment type="caution">
    <text evidence="2">The sequence shown here is derived from an EMBL/GenBank/DDBJ whole genome shotgun (WGS) entry which is preliminary data.</text>
</comment>
<keyword evidence="2" id="KW-0808">Transferase</keyword>
<feature type="transmembrane region" description="Helical" evidence="1">
    <location>
        <begin position="383"/>
        <end position="401"/>
    </location>
</feature>
<reference evidence="3" key="1">
    <citation type="submission" date="2017-05" db="EMBL/GenBank/DDBJ databases">
        <title>Physiological properties and genetic analysis related to exopolysaccharide production of fresh-water unicellular cyanobacterium Aphanothece sacrum, Suizenji Nori, that has been cultured as a food source in Japan.</title>
        <authorList>
            <person name="Kanesaki Y."/>
            <person name="Yoshikawa S."/>
            <person name="Ohki K."/>
        </authorList>
    </citation>
    <scope>NUCLEOTIDE SEQUENCE [LARGE SCALE GENOMIC DNA]</scope>
    <source>
        <strain evidence="3">FPU1</strain>
    </source>
</reference>
<dbReference type="AlphaFoldDB" id="A0A401ICM9"/>
<keyword evidence="3" id="KW-1185">Reference proteome</keyword>
<accession>A0A401ICM9</accession>
<dbReference type="Pfam" id="PF14516">
    <property type="entry name" value="AAA_35"/>
    <property type="match status" value="1"/>
</dbReference>
<keyword evidence="1" id="KW-1133">Transmembrane helix</keyword>
<dbReference type="Proteomes" id="UP000287247">
    <property type="component" value="Unassembled WGS sequence"/>
</dbReference>
<dbReference type="RefSeq" id="WP_124973217.1">
    <property type="nucleotide sequence ID" value="NZ_BDQK01000001.1"/>
</dbReference>
<dbReference type="OrthoDB" id="580957at2"/>
<dbReference type="SUPFAM" id="SSF52540">
    <property type="entry name" value="P-loop containing nucleoside triphosphate hydrolases"/>
    <property type="match status" value="1"/>
</dbReference>
<keyword evidence="2" id="KW-0418">Kinase</keyword>
<keyword evidence="2" id="KW-0723">Serine/threonine-protein kinase</keyword>
<sequence length="426" mass="50163">MNTEVNHPYDYKVGGSLPPNHPTYIERKADIQLYEALKKGEFCYVLNARQMGKSSLMIRTLNRLEQDKFRCGVIDITGIVHQTSNSEEWYIGLIQRLNSTFKLDVDLNLWWYNYHYLAPINRFKLFISDIILEKIKGNVIIFLDEIDSIIKFDFKDDFFSLIRVFYESRSYDPKYNGLTFAIFGVASSYDLMSNNSQTPFNIGQGIEFEGFTLKETKPLWKGLEDKVDNTEAVMKEILEWTGGQPFLTQKICQFIQEDSNFIHQTSEKYYIEYLVNWKIINNWESQDNPPHLRTIYQRVKHINDNSNFFEKYSKNAILKGIKGNSFKDDLELRLSGLMVRKNNQLEIYNKIYIYVFENILFEFHQQKKIHSARNTIKLIKSIMFDYVLPFIGVLAILFIVYKKVIEPIFIKSTDNSQENPSLMNPP</sequence>
<name>A0A401ICM9_APHSA</name>
<evidence type="ECO:0000313" key="2">
    <source>
        <dbReference type="EMBL" id="GBF79002.1"/>
    </source>
</evidence>
<keyword evidence="1" id="KW-0812">Transmembrane</keyword>
<organism evidence="2 3">
    <name type="scientific">Aphanothece sacrum FPU1</name>
    <dbReference type="NCBI Taxonomy" id="1920663"/>
    <lineage>
        <taxon>Bacteria</taxon>
        <taxon>Bacillati</taxon>
        <taxon>Cyanobacteriota</taxon>
        <taxon>Cyanophyceae</taxon>
        <taxon>Oscillatoriophycideae</taxon>
        <taxon>Chroococcales</taxon>
        <taxon>Aphanothecaceae</taxon>
        <taxon>Aphanothece</taxon>
    </lineage>
</organism>
<gene>
    <name evidence="2" type="ORF">AsFPU1_0394</name>
</gene>
<dbReference type="InterPro" id="IPR027417">
    <property type="entry name" value="P-loop_NTPase"/>
</dbReference>